<comment type="caution">
    <text evidence="1">The sequence shown here is derived from an EMBL/GenBank/DDBJ whole genome shotgun (WGS) entry which is preliminary data.</text>
</comment>
<evidence type="ECO:0000313" key="1">
    <source>
        <dbReference type="EMBL" id="CAL0334591.1"/>
    </source>
</evidence>
<sequence length="422" mass="46675">MASIQTSSPLFFCSSKRVYAAIHVPKLPRIHFSVPKISTTKVVEESKFTNTTPLLEKYNNLTSTQLQDDVNHSTTSKNLVQLYAILEAVADRVEMHNNVCEQRNNWNTLLLNSINMITLTATTMVGVAATSEVGAPLLALKLSSALLFSAATGILLIMNKIQPSQLAEEQRNATRLFKQVQTQIQTTIALGNATEKDVKGAMEKVLALDKAYPLPLLGAMLEKYPKKFEPAVWWPSTQFQKKNEGKAKSKKMEEKNGWSKELEMEMREVVEVVKRKDIEDYERLGNIAMKVSKSLAIAGPLLTGIAAIGCGFIGNESSLAAIVPLMAGSMAAAINTFEHGGQVGMVFEMYRNSAGFFNKVEASIESTLEENDLEKRENGELFEMKMALQLGRSVSQLRELASKSSSYRMEGIDIDEFASKLF</sequence>
<dbReference type="Proteomes" id="UP001497480">
    <property type="component" value="Unassembled WGS sequence"/>
</dbReference>
<accession>A0AAV1YMH3</accession>
<protein>
    <recommendedName>
        <fullName evidence="3">Petal formation-expressed</fullName>
    </recommendedName>
</protein>
<organism evidence="1 2">
    <name type="scientific">Lupinus luteus</name>
    <name type="common">European yellow lupine</name>
    <dbReference type="NCBI Taxonomy" id="3873"/>
    <lineage>
        <taxon>Eukaryota</taxon>
        <taxon>Viridiplantae</taxon>
        <taxon>Streptophyta</taxon>
        <taxon>Embryophyta</taxon>
        <taxon>Tracheophyta</taxon>
        <taxon>Spermatophyta</taxon>
        <taxon>Magnoliopsida</taxon>
        <taxon>eudicotyledons</taxon>
        <taxon>Gunneridae</taxon>
        <taxon>Pentapetalae</taxon>
        <taxon>rosids</taxon>
        <taxon>fabids</taxon>
        <taxon>Fabales</taxon>
        <taxon>Fabaceae</taxon>
        <taxon>Papilionoideae</taxon>
        <taxon>50 kb inversion clade</taxon>
        <taxon>genistoids sensu lato</taxon>
        <taxon>core genistoids</taxon>
        <taxon>Genisteae</taxon>
        <taxon>Lupinus</taxon>
    </lineage>
</organism>
<reference evidence="1 2" key="1">
    <citation type="submission" date="2024-03" db="EMBL/GenBank/DDBJ databases">
        <authorList>
            <person name="Martinez-Hernandez J."/>
        </authorList>
    </citation>
    <scope>NUCLEOTIDE SEQUENCE [LARGE SCALE GENOMIC DNA]</scope>
</reference>
<dbReference type="EMBL" id="CAXHTB010000026">
    <property type="protein sequence ID" value="CAL0334591.1"/>
    <property type="molecule type" value="Genomic_DNA"/>
</dbReference>
<name>A0AAV1YMH3_LUPLU</name>
<keyword evidence="2" id="KW-1185">Reference proteome</keyword>
<proteinExistence type="predicted"/>
<evidence type="ECO:0008006" key="3">
    <source>
        <dbReference type="Google" id="ProtNLM"/>
    </source>
</evidence>
<dbReference type="InterPro" id="IPR027949">
    <property type="entry name" value="Chloroplast_duf"/>
</dbReference>
<gene>
    <name evidence="1" type="ORF">LLUT_LOCUS35651</name>
</gene>
<dbReference type="PANTHER" id="PTHR33358">
    <property type="entry name" value="F-BOX PROTEIN WITH A DOMAIN PROTEIN"/>
    <property type="match status" value="1"/>
</dbReference>
<dbReference type="PANTHER" id="PTHR33358:SF18">
    <property type="entry name" value="PLANT-LIKE PROTEIN, PUTATIVE-RELATED"/>
    <property type="match status" value="1"/>
</dbReference>
<evidence type="ECO:0000313" key="2">
    <source>
        <dbReference type="Proteomes" id="UP001497480"/>
    </source>
</evidence>
<dbReference type="AlphaFoldDB" id="A0AAV1YMH3"/>
<dbReference type="Pfam" id="PF14476">
    <property type="entry name" value="Chloroplast_duf"/>
    <property type="match status" value="1"/>
</dbReference>